<dbReference type="EMBL" id="NAJQ01001605">
    <property type="protein sequence ID" value="TKA56065.1"/>
    <property type="molecule type" value="Genomic_DNA"/>
</dbReference>
<evidence type="ECO:0008006" key="4">
    <source>
        <dbReference type="Google" id="ProtNLM"/>
    </source>
</evidence>
<evidence type="ECO:0000313" key="3">
    <source>
        <dbReference type="Proteomes" id="UP000309340"/>
    </source>
</evidence>
<dbReference type="STRING" id="329884.A0A4U0W4B1"/>
<dbReference type="OrthoDB" id="72851at2759"/>
<evidence type="ECO:0000256" key="1">
    <source>
        <dbReference type="SAM" id="Phobius"/>
    </source>
</evidence>
<comment type="caution">
    <text evidence="2">The sequence shown here is derived from an EMBL/GenBank/DDBJ whole genome shotgun (WGS) entry which is preliminary data.</text>
</comment>
<feature type="transmembrane region" description="Helical" evidence="1">
    <location>
        <begin position="73"/>
        <end position="95"/>
    </location>
</feature>
<keyword evidence="1" id="KW-0472">Membrane</keyword>
<proteinExistence type="predicted"/>
<name>A0A4U0W4B1_9PEZI</name>
<gene>
    <name evidence="2" type="ORF">B0A55_12752</name>
</gene>
<reference evidence="2 3" key="1">
    <citation type="submission" date="2017-03" db="EMBL/GenBank/DDBJ databases">
        <title>Genomes of endolithic fungi from Antarctica.</title>
        <authorList>
            <person name="Coleine C."/>
            <person name="Masonjones S."/>
            <person name="Stajich J.E."/>
        </authorList>
    </citation>
    <scope>NUCLEOTIDE SEQUENCE [LARGE SCALE GENOMIC DNA]</scope>
    <source>
        <strain evidence="2 3">CCFEE 5184</strain>
    </source>
</reference>
<feature type="transmembrane region" description="Helical" evidence="1">
    <location>
        <begin position="400"/>
        <end position="421"/>
    </location>
</feature>
<accession>A0A4U0W4B1</accession>
<dbReference type="InterPro" id="IPR029044">
    <property type="entry name" value="Nucleotide-diphossugar_trans"/>
</dbReference>
<keyword evidence="1" id="KW-0812">Transmembrane</keyword>
<keyword evidence="3" id="KW-1185">Reference proteome</keyword>
<evidence type="ECO:0000313" key="2">
    <source>
        <dbReference type="EMBL" id="TKA56065.1"/>
    </source>
</evidence>
<dbReference type="Gene3D" id="3.90.550.10">
    <property type="entry name" value="Spore Coat Polysaccharide Biosynthesis Protein SpsA, Chain A"/>
    <property type="match status" value="1"/>
</dbReference>
<dbReference type="SUPFAM" id="SSF53448">
    <property type="entry name" value="Nucleotide-diphospho-sugar transferases"/>
    <property type="match status" value="1"/>
</dbReference>
<feature type="transmembrane region" description="Helical" evidence="1">
    <location>
        <begin position="47"/>
        <end position="67"/>
    </location>
</feature>
<keyword evidence="1" id="KW-1133">Transmembrane helix</keyword>
<protein>
    <recommendedName>
        <fullName evidence="4">Glycosyltransferase 2-like domain-containing protein</fullName>
    </recommendedName>
</protein>
<dbReference type="Proteomes" id="UP000309340">
    <property type="component" value="Unassembled WGS sequence"/>
</dbReference>
<sequence>MAEYDEKRGILRLTVTSLPDDDHEAQNDQSPRRASGVARTSRALQRWTTLALLASYFIFSVALYTLIPEPGLKVFWFFYLTLATLVAGVTALEAYDGLTPLREAREAIKKAGGNGGKPKTIDDQLPTLHLIFDAGQEDSLVDADSIMIMAEGLMYPENKVTITILRTSRRPAPTLEYIGGNTSSSVKVLTIPVPASTSQSSRVAYCLALDSHVSAATITGVLAADERPHPDAARNAVERLIRDAKVDVVQGRDIKVPDGSMLDSLISIEHDKTHALLKPGGSLTWGFSMPTGTNAYWRTDALRAAATATAIVPSDGVDLPFSALARNVRTVFDMRVIAYSSCAPTLASYCGEQVATARRLAIATTRYMSLAFKRHQPHAGRTDVEWNMKKRFAILHSLPISRLVAHATVQYFCIALALLFVKTPHSAADLARLIYLPFPVSEWFIAMG</sequence>
<dbReference type="AlphaFoldDB" id="A0A4U0W4B1"/>
<organism evidence="2 3">
    <name type="scientific">Friedmanniomyces simplex</name>
    <dbReference type="NCBI Taxonomy" id="329884"/>
    <lineage>
        <taxon>Eukaryota</taxon>
        <taxon>Fungi</taxon>
        <taxon>Dikarya</taxon>
        <taxon>Ascomycota</taxon>
        <taxon>Pezizomycotina</taxon>
        <taxon>Dothideomycetes</taxon>
        <taxon>Dothideomycetidae</taxon>
        <taxon>Mycosphaerellales</taxon>
        <taxon>Teratosphaeriaceae</taxon>
        <taxon>Friedmanniomyces</taxon>
    </lineage>
</organism>